<feature type="transmembrane region" description="Helical" evidence="6">
    <location>
        <begin position="66"/>
        <end position="88"/>
    </location>
</feature>
<reference evidence="8 9" key="1">
    <citation type="submission" date="2023-08" db="EMBL/GenBank/DDBJ databases">
        <title>Black Yeasts Isolated from many extreme environments.</title>
        <authorList>
            <person name="Coleine C."/>
            <person name="Stajich J.E."/>
            <person name="Selbmann L."/>
        </authorList>
    </citation>
    <scope>NUCLEOTIDE SEQUENCE [LARGE SCALE GENOMIC DNA]</scope>
    <source>
        <strain evidence="8 9">CCFEE 5792</strain>
    </source>
</reference>
<evidence type="ECO:0000313" key="9">
    <source>
        <dbReference type="Proteomes" id="UP001358417"/>
    </source>
</evidence>
<keyword evidence="3 6" id="KW-0812">Transmembrane</keyword>
<evidence type="ECO:0000256" key="1">
    <source>
        <dbReference type="ARBA" id="ARBA00004141"/>
    </source>
</evidence>
<feature type="domain" description="Major facilitator superfamily (MFS) profile" evidence="7">
    <location>
        <begin position="19"/>
        <end position="462"/>
    </location>
</feature>
<accession>A0AAV9MYA2</accession>
<proteinExistence type="inferred from homology"/>
<gene>
    <name evidence="8" type="ORF">LTR84_009101</name>
</gene>
<comment type="subcellular location">
    <subcellularLocation>
        <location evidence="1">Membrane</location>
        <topology evidence="1">Multi-pass membrane protein</topology>
    </subcellularLocation>
</comment>
<evidence type="ECO:0000256" key="4">
    <source>
        <dbReference type="ARBA" id="ARBA00022989"/>
    </source>
</evidence>
<dbReference type="SUPFAM" id="SSF103473">
    <property type="entry name" value="MFS general substrate transporter"/>
    <property type="match status" value="1"/>
</dbReference>
<dbReference type="Gene3D" id="1.20.1250.20">
    <property type="entry name" value="MFS general substrate transporter like domains"/>
    <property type="match status" value="1"/>
</dbReference>
<keyword evidence="4 6" id="KW-1133">Transmembrane helix</keyword>
<dbReference type="GeneID" id="89977262"/>
<dbReference type="Proteomes" id="UP001358417">
    <property type="component" value="Unassembled WGS sequence"/>
</dbReference>
<dbReference type="InterPro" id="IPR020846">
    <property type="entry name" value="MFS_dom"/>
</dbReference>
<keyword evidence="9" id="KW-1185">Reference proteome</keyword>
<dbReference type="InterPro" id="IPR036259">
    <property type="entry name" value="MFS_trans_sf"/>
</dbReference>
<evidence type="ECO:0000256" key="5">
    <source>
        <dbReference type="ARBA" id="ARBA00023136"/>
    </source>
</evidence>
<feature type="transmembrane region" description="Helical" evidence="6">
    <location>
        <begin position="368"/>
        <end position="392"/>
    </location>
</feature>
<feature type="transmembrane region" description="Helical" evidence="6">
    <location>
        <begin position="188"/>
        <end position="207"/>
    </location>
</feature>
<feature type="transmembrane region" description="Helical" evidence="6">
    <location>
        <begin position="307"/>
        <end position="326"/>
    </location>
</feature>
<evidence type="ECO:0000313" key="8">
    <source>
        <dbReference type="EMBL" id="KAK5045483.1"/>
    </source>
</evidence>
<comment type="similarity">
    <text evidence="2">Belongs to the major facilitator superfamily. Sugar transporter (TC 2.A.1.1) family.</text>
</comment>
<dbReference type="RefSeq" id="XP_064701107.1">
    <property type="nucleotide sequence ID" value="XM_064852643.1"/>
</dbReference>
<dbReference type="Pfam" id="PF00083">
    <property type="entry name" value="Sugar_tr"/>
    <property type="match status" value="1"/>
</dbReference>
<dbReference type="PANTHER" id="PTHR48022:SF10">
    <property type="entry name" value="MAJOR FACILITATOR SUPERFAMILY (MFS) PROFILE DOMAIN-CONTAINING PROTEIN"/>
    <property type="match status" value="1"/>
</dbReference>
<dbReference type="InterPro" id="IPR005828">
    <property type="entry name" value="MFS_sugar_transport-like"/>
</dbReference>
<feature type="transmembrane region" description="Helical" evidence="6">
    <location>
        <begin position="129"/>
        <end position="147"/>
    </location>
</feature>
<protein>
    <recommendedName>
        <fullName evidence="7">Major facilitator superfamily (MFS) profile domain-containing protein</fullName>
    </recommendedName>
</protein>
<evidence type="ECO:0000259" key="7">
    <source>
        <dbReference type="PROSITE" id="PS50850"/>
    </source>
</evidence>
<evidence type="ECO:0000256" key="6">
    <source>
        <dbReference type="SAM" id="Phobius"/>
    </source>
</evidence>
<organism evidence="8 9">
    <name type="scientific">Exophiala bonariae</name>
    <dbReference type="NCBI Taxonomy" id="1690606"/>
    <lineage>
        <taxon>Eukaryota</taxon>
        <taxon>Fungi</taxon>
        <taxon>Dikarya</taxon>
        <taxon>Ascomycota</taxon>
        <taxon>Pezizomycotina</taxon>
        <taxon>Eurotiomycetes</taxon>
        <taxon>Chaetothyriomycetidae</taxon>
        <taxon>Chaetothyriales</taxon>
        <taxon>Herpotrichiellaceae</taxon>
        <taxon>Exophiala</taxon>
    </lineage>
</organism>
<feature type="transmembrane region" description="Helical" evidence="6">
    <location>
        <begin position="159"/>
        <end position="176"/>
    </location>
</feature>
<feature type="transmembrane region" description="Helical" evidence="6">
    <location>
        <begin position="338"/>
        <end position="356"/>
    </location>
</feature>
<feature type="transmembrane region" description="Helical" evidence="6">
    <location>
        <begin position="440"/>
        <end position="458"/>
    </location>
</feature>
<sequence length="516" mass="57534">MGIRGHPILRAFNGRLAFVTLILFSSSINYGLDIIAFSSTQALDAFEEKFGVFDPKKKTWIIEPYFLSLLNSLTYVGQLAGVLLGGYVNNRWGRRMSFRIMTLWAWLGAILLVTAQVKEQMLAGRIINYVYQGMEIVSIPVMQAEICPAQLRGAVVSSYWIGILIGSLIMSLVVYGTKHIEGEASFRIPFGIFFIVPTLVFVSTRWMTESPRWLLTQDRPEEALISLRKYRQGNFTEDEIMEEYAEQVALISTTKARGTLKELFQGPNRRRTIIAVLFNIILQITGNAFVIKYGTIFLKDIKAVDPFALNNINSSLYIVATGLCMYLCEHKLFGRKRLLLISSVVQAGALLALAGIGTHRVMSHTDGVAISSLLTISYFAFCFGWGPLSHAVTAEIPSPHLRNYTYALSSSGNVLISFLVAFTVPYLYYEPYAALGPKIGFIYGGGAVISFAFVWFCIPECRGLTLEEVDHLFKQATPIREFSKHKTGAVLPVNVKQTLEEKVLVPAIHNETTLAV</sequence>
<dbReference type="AlphaFoldDB" id="A0AAV9MYA2"/>
<evidence type="ECO:0000256" key="2">
    <source>
        <dbReference type="ARBA" id="ARBA00010992"/>
    </source>
</evidence>
<comment type="caution">
    <text evidence="8">The sequence shown here is derived from an EMBL/GenBank/DDBJ whole genome shotgun (WGS) entry which is preliminary data.</text>
</comment>
<feature type="transmembrane region" description="Helical" evidence="6">
    <location>
        <begin position="404"/>
        <end position="428"/>
    </location>
</feature>
<feature type="transmembrane region" description="Helical" evidence="6">
    <location>
        <begin position="100"/>
        <end position="117"/>
    </location>
</feature>
<feature type="transmembrane region" description="Helical" evidence="6">
    <location>
        <begin position="273"/>
        <end position="295"/>
    </location>
</feature>
<dbReference type="EMBL" id="JAVRRD010000036">
    <property type="protein sequence ID" value="KAK5045483.1"/>
    <property type="molecule type" value="Genomic_DNA"/>
</dbReference>
<evidence type="ECO:0000256" key="3">
    <source>
        <dbReference type="ARBA" id="ARBA00022692"/>
    </source>
</evidence>
<dbReference type="InterPro" id="IPR050360">
    <property type="entry name" value="MFS_Sugar_Transporters"/>
</dbReference>
<dbReference type="PROSITE" id="PS50850">
    <property type="entry name" value="MFS"/>
    <property type="match status" value="1"/>
</dbReference>
<keyword evidence="5 6" id="KW-0472">Membrane</keyword>
<dbReference type="GO" id="GO:0016020">
    <property type="term" value="C:membrane"/>
    <property type="evidence" value="ECO:0007669"/>
    <property type="project" value="UniProtKB-SubCell"/>
</dbReference>
<name>A0AAV9MYA2_9EURO</name>
<dbReference type="GO" id="GO:0005351">
    <property type="term" value="F:carbohydrate:proton symporter activity"/>
    <property type="evidence" value="ECO:0007669"/>
    <property type="project" value="TreeGrafter"/>
</dbReference>
<dbReference type="PANTHER" id="PTHR48022">
    <property type="entry name" value="PLASTIDIC GLUCOSE TRANSPORTER 4"/>
    <property type="match status" value="1"/>
</dbReference>